<feature type="region of interest" description="Disordered" evidence="1">
    <location>
        <begin position="1"/>
        <end position="38"/>
    </location>
</feature>
<accession>A0A6A5W947</accession>
<organism evidence="2 3">
    <name type="scientific">Amniculicola lignicola CBS 123094</name>
    <dbReference type="NCBI Taxonomy" id="1392246"/>
    <lineage>
        <taxon>Eukaryota</taxon>
        <taxon>Fungi</taxon>
        <taxon>Dikarya</taxon>
        <taxon>Ascomycota</taxon>
        <taxon>Pezizomycotina</taxon>
        <taxon>Dothideomycetes</taxon>
        <taxon>Pleosporomycetidae</taxon>
        <taxon>Pleosporales</taxon>
        <taxon>Amniculicolaceae</taxon>
        <taxon>Amniculicola</taxon>
    </lineage>
</organism>
<feature type="compositionally biased region" description="Polar residues" evidence="1">
    <location>
        <begin position="85"/>
        <end position="97"/>
    </location>
</feature>
<evidence type="ECO:0000256" key="1">
    <source>
        <dbReference type="SAM" id="MobiDB-lite"/>
    </source>
</evidence>
<reference evidence="2" key="1">
    <citation type="journal article" date="2020" name="Stud. Mycol.">
        <title>101 Dothideomycetes genomes: a test case for predicting lifestyles and emergence of pathogens.</title>
        <authorList>
            <person name="Haridas S."/>
            <person name="Albert R."/>
            <person name="Binder M."/>
            <person name="Bloem J."/>
            <person name="Labutti K."/>
            <person name="Salamov A."/>
            <person name="Andreopoulos B."/>
            <person name="Baker S."/>
            <person name="Barry K."/>
            <person name="Bills G."/>
            <person name="Bluhm B."/>
            <person name="Cannon C."/>
            <person name="Castanera R."/>
            <person name="Culley D."/>
            <person name="Daum C."/>
            <person name="Ezra D."/>
            <person name="Gonzalez J."/>
            <person name="Henrissat B."/>
            <person name="Kuo A."/>
            <person name="Liang C."/>
            <person name="Lipzen A."/>
            <person name="Lutzoni F."/>
            <person name="Magnuson J."/>
            <person name="Mondo S."/>
            <person name="Nolan M."/>
            <person name="Ohm R."/>
            <person name="Pangilinan J."/>
            <person name="Park H.-J."/>
            <person name="Ramirez L."/>
            <person name="Alfaro M."/>
            <person name="Sun H."/>
            <person name="Tritt A."/>
            <person name="Yoshinaga Y."/>
            <person name="Zwiers L.-H."/>
            <person name="Turgeon B."/>
            <person name="Goodwin S."/>
            <person name="Spatafora J."/>
            <person name="Crous P."/>
            <person name="Grigoriev I."/>
        </authorList>
    </citation>
    <scope>NUCLEOTIDE SEQUENCE</scope>
    <source>
        <strain evidence="2">CBS 123094</strain>
    </source>
</reference>
<gene>
    <name evidence="2" type="ORF">P154DRAFT_261329</name>
</gene>
<dbReference type="EMBL" id="ML977605">
    <property type="protein sequence ID" value="KAF1998262.1"/>
    <property type="molecule type" value="Genomic_DNA"/>
</dbReference>
<name>A0A6A5W947_9PLEO</name>
<dbReference type="Proteomes" id="UP000799779">
    <property type="component" value="Unassembled WGS sequence"/>
</dbReference>
<evidence type="ECO:0000313" key="2">
    <source>
        <dbReference type="EMBL" id="KAF1998262.1"/>
    </source>
</evidence>
<sequence length="122" mass="13375">MSSFSQYPVRRSLQRHRLHTDAQGVRDDPDNSKRTLWPSSRIRAAMPMFCRRGPVLLGAVTIIAQLDDQAGAAWASESHTGHGDASSSNGRITSQRKGQNERVALRVISDGVKPEVPLNGLD</sequence>
<protein>
    <submittedName>
        <fullName evidence="2">Uncharacterized protein</fullName>
    </submittedName>
</protein>
<feature type="region of interest" description="Disordered" evidence="1">
    <location>
        <begin position="71"/>
        <end position="108"/>
    </location>
</feature>
<feature type="compositionally biased region" description="Basic and acidic residues" evidence="1">
    <location>
        <begin position="24"/>
        <end position="33"/>
    </location>
</feature>
<dbReference type="AlphaFoldDB" id="A0A6A5W947"/>
<keyword evidence="3" id="KW-1185">Reference proteome</keyword>
<evidence type="ECO:0000313" key="3">
    <source>
        <dbReference type="Proteomes" id="UP000799779"/>
    </source>
</evidence>
<proteinExistence type="predicted"/>